<feature type="compositionally biased region" description="Basic and acidic residues" evidence="1">
    <location>
        <begin position="18"/>
        <end position="27"/>
    </location>
</feature>
<feature type="compositionally biased region" description="Basic and acidic residues" evidence="1">
    <location>
        <begin position="48"/>
        <end position="64"/>
    </location>
</feature>
<accession>A0A392T2N9</accession>
<dbReference type="AlphaFoldDB" id="A0A392T2N9"/>
<dbReference type="EMBL" id="LXQA010481340">
    <property type="protein sequence ID" value="MCI54565.1"/>
    <property type="molecule type" value="Genomic_DNA"/>
</dbReference>
<name>A0A392T2N9_9FABA</name>
<reference evidence="2 3" key="1">
    <citation type="journal article" date="2018" name="Front. Plant Sci.">
        <title>Red Clover (Trifolium pratense) and Zigzag Clover (T. medium) - A Picture of Genomic Similarities and Differences.</title>
        <authorList>
            <person name="Dluhosova J."/>
            <person name="Istvanek J."/>
            <person name="Nedelnik J."/>
            <person name="Repkova J."/>
        </authorList>
    </citation>
    <scope>NUCLEOTIDE SEQUENCE [LARGE SCALE GENOMIC DNA]</scope>
    <source>
        <strain evidence="3">cv. 10/8</strain>
        <tissue evidence="2">Leaf</tissue>
    </source>
</reference>
<feature type="non-terminal residue" evidence="2">
    <location>
        <position position="93"/>
    </location>
</feature>
<protein>
    <submittedName>
        <fullName evidence="2">Uncharacterized protein</fullName>
    </submittedName>
</protein>
<feature type="compositionally biased region" description="Polar residues" evidence="1">
    <location>
        <begin position="31"/>
        <end position="47"/>
    </location>
</feature>
<organism evidence="2 3">
    <name type="scientific">Trifolium medium</name>
    <dbReference type="NCBI Taxonomy" id="97028"/>
    <lineage>
        <taxon>Eukaryota</taxon>
        <taxon>Viridiplantae</taxon>
        <taxon>Streptophyta</taxon>
        <taxon>Embryophyta</taxon>
        <taxon>Tracheophyta</taxon>
        <taxon>Spermatophyta</taxon>
        <taxon>Magnoliopsida</taxon>
        <taxon>eudicotyledons</taxon>
        <taxon>Gunneridae</taxon>
        <taxon>Pentapetalae</taxon>
        <taxon>rosids</taxon>
        <taxon>fabids</taxon>
        <taxon>Fabales</taxon>
        <taxon>Fabaceae</taxon>
        <taxon>Papilionoideae</taxon>
        <taxon>50 kb inversion clade</taxon>
        <taxon>NPAAA clade</taxon>
        <taxon>Hologalegina</taxon>
        <taxon>IRL clade</taxon>
        <taxon>Trifolieae</taxon>
        <taxon>Trifolium</taxon>
    </lineage>
</organism>
<feature type="region of interest" description="Disordered" evidence="1">
    <location>
        <begin position="1"/>
        <end position="93"/>
    </location>
</feature>
<feature type="non-terminal residue" evidence="2">
    <location>
        <position position="1"/>
    </location>
</feature>
<keyword evidence="3" id="KW-1185">Reference proteome</keyword>
<evidence type="ECO:0000313" key="3">
    <source>
        <dbReference type="Proteomes" id="UP000265520"/>
    </source>
</evidence>
<sequence length="93" mass="10198">RTPPPREGRTFPTTKKGKTTDRPEQRRHSPQGLTLTAKQGASASCSNRGDHGYRSPTPPRDDNSPPRYSDGSDEEAARCPLSRDIMRVPIPSG</sequence>
<dbReference type="Proteomes" id="UP000265520">
    <property type="component" value="Unassembled WGS sequence"/>
</dbReference>
<comment type="caution">
    <text evidence="2">The sequence shown here is derived from an EMBL/GenBank/DDBJ whole genome shotgun (WGS) entry which is preliminary data.</text>
</comment>
<proteinExistence type="predicted"/>
<evidence type="ECO:0000256" key="1">
    <source>
        <dbReference type="SAM" id="MobiDB-lite"/>
    </source>
</evidence>
<evidence type="ECO:0000313" key="2">
    <source>
        <dbReference type="EMBL" id="MCI54565.1"/>
    </source>
</evidence>